<feature type="chain" id="PRO_5047241748" description="LPXTG-domain-containing protein" evidence="7">
    <location>
        <begin position="24"/>
        <end position="525"/>
    </location>
</feature>
<feature type="region of interest" description="Disordered" evidence="5">
    <location>
        <begin position="399"/>
        <end position="426"/>
    </location>
</feature>
<evidence type="ECO:0000256" key="3">
    <source>
        <dbReference type="ARBA" id="ARBA00022989"/>
    </source>
</evidence>
<evidence type="ECO:0000256" key="6">
    <source>
        <dbReference type="SAM" id="Phobius"/>
    </source>
</evidence>
<comment type="subcellular location">
    <subcellularLocation>
        <location evidence="1">Membrane</location>
        <topology evidence="1">Single-pass membrane protein</topology>
    </subcellularLocation>
</comment>
<evidence type="ECO:0000313" key="9">
    <source>
        <dbReference type="Proteomes" id="UP001562357"/>
    </source>
</evidence>
<protein>
    <recommendedName>
        <fullName evidence="10">LPXTG-domain-containing protein</fullName>
    </recommendedName>
</protein>
<accession>A0ABQ0CT21</accession>
<evidence type="ECO:0000256" key="7">
    <source>
        <dbReference type="SAM" id="SignalP"/>
    </source>
</evidence>
<gene>
    <name evidence="8" type="primary">g4889</name>
    <name evidence="8" type="ORF">EsDP_00004889</name>
</gene>
<dbReference type="EMBL" id="BAAFGZ010000205">
    <property type="protein sequence ID" value="GAB0136592.1"/>
    <property type="molecule type" value="Genomic_DNA"/>
</dbReference>
<feature type="transmembrane region" description="Helical" evidence="6">
    <location>
        <begin position="235"/>
        <end position="256"/>
    </location>
</feature>
<feature type="region of interest" description="Disordered" evidence="5">
    <location>
        <begin position="330"/>
        <end position="383"/>
    </location>
</feature>
<keyword evidence="4 6" id="KW-0472">Membrane</keyword>
<dbReference type="PANTHER" id="PTHR15549:SF30">
    <property type="entry name" value="MID2 DOMAIN-CONTAINING PROTEIN"/>
    <property type="match status" value="1"/>
</dbReference>
<dbReference type="PANTHER" id="PTHR15549">
    <property type="entry name" value="PAIRED IMMUNOGLOBULIN-LIKE TYPE 2 RECEPTOR"/>
    <property type="match status" value="1"/>
</dbReference>
<keyword evidence="9" id="KW-1185">Reference proteome</keyword>
<evidence type="ECO:0000256" key="2">
    <source>
        <dbReference type="ARBA" id="ARBA00022692"/>
    </source>
</evidence>
<feature type="compositionally biased region" description="Basic and acidic residues" evidence="5">
    <location>
        <begin position="399"/>
        <end position="409"/>
    </location>
</feature>
<keyword evidence="2 6" id="KW-0812">Transmembrane</keyword>
<evidence type="ECO:0000256" key="4">
    <source>
        <dbReference type="ARBA" id="ARBA00023136"/>
    </source>
</evidence>
<sequence length="525" mass="57418">MEPIRRALLTFLLFLSRAATVTALQVTPASHCATHCLDSPEGSQFRASDSNTYTDAISCKDIDYSTTDTGIKFRRCMECLQGSSKVEKTESDLKWYIYNLRYTVTTCLFGVPKAPSNGTVASQCNIDKACKSLKAPLTADQLRPNPNTTWDYCTANDGAFMGPGLSSCIDCLQATEGEAYMSNFFTALEVGCWQDPSDGNVLALSGSLFSTAAVNMTTSKEGSNDSSSGSLSPSAVAGIVIGVVVVFVLALALFFLHFRRERARDAAHCHLNCLGPPGWYPYRGPDSANMSQAYRRYYGIAFGDKKSAAAAGSAGEYYDQMETQFRINRYDPYDNGKAGSRLSSTTVNAPDESVGRRGFPRSGGRSTPPRTPSPPPLQRRSNTPDSFAIQQYLHAAEESAKLAKEHPRPPEPVAEPSRARGGIASKFPSFSIPSLSKLRLNRIRTRNPRISLPISTSVAARKEYEMQISGPVNRKDTRFHDRSMGDRIVHAHEQPPSPGPRPQEVVYDGYIEVPLRSGKSTLYGY</sequence>
<organism evidence="8 9">
    <name type="scientific">Epichloe bromicola</name>
    <dbReference type="NCBI Taxonomy" id="79588"/>
    <lineage>
        <taxon>Eukaryota</taxon>
        <taxon>Fungi</taxon>
        <taxon>Dikarya</taxon>
        <taxon>Ascomycota</taxon>
        <taxon>Pezizomycotina</taxon>
        <taxon>Sordariomycetes</taxon>
        <taxon>Hypocreomycetidae</taxon>
        <taxon>Hypocreales</taxon>
        <taxon>Clavicipitaceae</taxon>
        <taxon>Epichloe</taxon>
    </lineage>
</organism>
<dbReference type="InterPro" id="IPR051694">
    <property type="entry name" value="Immunoregulatory_rcpt-like"/>
</dbReference>
<keyword evidence="7" id="KW-0732">Signal</keyword>
<keyword evidence="3 6" id="KW-1133">Transmembrane helix</keyword>
<feature type="compositionally biased region" description="Low complexity" evidence="5">
    <location>
        <begin position="356"/>
        <end position="368"/>
    </location>
</feature>
<name>A0ABQ0CT21_9HYPO</name>
<evidence type="ECO:0000256" key="1">
    <source>
        <dbReference type="ARBA" id="ARBA00004167"/>
    </source>
</evidence>
<evidence type="ECO:0000313" key="8">
    <source>
        <dbReference type="EMBL" id="GAB0136592.1"/>
    </source>
</evidence>
<evidence type="ECO:0008006" key="10">
    <source>
        <dbReference type="Google" id="ProtNLM"/>
    </source>
</evidence>
<reference evidence="9" key="1">
    <citation type="submission" date="2024-06" db="EMBL/GenBank/DDBJ databases">
        <title>Draft Genome Sequences of Epichloe bromicola Strains Isolated from Elymus ciliaris.</title>
        <authorList>
            <consortium name="Epichloe bromicola genome sequencing consortium"/>
            <person name="Miura A."/>
            <person name="Imano S."/>
            <person name="Ashida A."/>
            <person name="Sato I."/>
            <person name="Chiba S."/>
            <person name="Tanaka A."/>
            <person name="Camagna M."/>
            <person name="Takemoto D."/>
        </authorList>
    </citation>
    <scope>NUCLEOTIDE SEQUENCE [LARGE SCALE GENOMIC DNA]</scope>
    <source>
        <strain evidence="9">DP</strain>
    </source>
</reference>
<feature type="signal peptide" evidence="7">
    <location>
        <begin position="1"/>
        <end position="23"/>
    </location>
</feature>
<comment type="caution">
    <text evidence="8">The sequence shown here is derived from an EMBL/GenBank/DDBJ whole genome shotgun (WGS) entry which is preliminary data.</text>
</comment>
<dbReference type="Proteomes" id="UP001562357">
    <property type="component" value="Unassembled WGS sequence"/>
</dbReference>
<proteinExistence type="predicted"/>
<evidence type="ECO:0000256" key="5">
    <source>
        <dbReference type="SAM" id="MobiDB-lite"/>
    </source>
</evidence>